<dbReference type="EMBL" id="BKCJ010202147">
    <property type="protein sequence ID" value="GEY70800.1"/>
    <property type="molecule type" value="Genomic_DNA"/>
</dbReference>
<organism evidence="1">
    <name type="scientific">Tanacetum cinerariifolium</name>
    <name type="common">Dalmatian daisy</name>
    <name type="synonym">Chrysanthemum cinerariifolium</name>
    <dbReference type="NCBI Taxonomy" id="118510"/>
    <lineage>
        <taxon>Eukaryota</taxon>
        <taxon>Viridiplantae</taxon>
        <taxon>Streptophyta</taxon>
        <taxon>Embryophyta</taxon>
        <taxon>Tracheophyta</taxon>
        <taxon>Spermatophyta</taxon>
        <taxon>Magnoliopsida</taxon>
        <taxon>eudicotyledons</taxon>
        <taxon>Gunneridae</taxon>
        <taxon>Pentapetalae</taxon>
        <taxon>asterids</taxon>
        <taxon>campanulids</taxon>
        <taxon>Asterales</taxon>
        <taxon>Asteraceae</taxon>
        <taxon>Asteroideae</taxon>
        <taxon>Anthemideae</taxon>
        <taxon>Anthemidinae</taxon>
        <taxon>Tanacetum</taxon>
    </lineage>
</organism>
<gene>
    <name evidence="1" type="ORF">Tci_442774</name>
</gene>
<reference evidence="1" key="1">
    <citation type="journal article" date="2019" name="Sci. Rep.">
        <title>Draft genome of Tanacetum cinerariifolium, the natural source of mosquito coil.</title>
        <authorList>
            <person name="Yamashiro T."/>
            <person name="Shiraishi A."/>
            <person name="Satake H."/>
            <person name="Nakayama K."/>
        </authorList>
    </citation>
    <scope>NUCLEOTIDE SEQUENCE</scope>
</reference>
<sequence length="123" mass="13843">IVADANEPIPSPVEDANLITSHPNTFFNPNLLNWNWDDVIVIPSDDDEANVNEPIPLPVEDANVENWDNVIVVPSDDDKAHAEEDISTSVNTQVHVKTRKRVYALIDESDSDDEPYWSDAFLF</sequence>
<evidence type="ECO:0000313" key="1">
    <source>
        <dbReference type="EMBL" id="GEY70800.1"/>
    </source>
</evidence>
<name>A0A699HVI9_TANCI</name>
<accession>A0A699HVI9</accession>
<protein>
    <submittedName>
        <fullName evidence="1">Uncharacterized protein</fullName>
    </submittedName>
</protein>
<comment type="caution">
    <text evidence="1">The sequence shown here is derived from an EMBL/GenBank/DDBJ whole genome shotgun (WGS) entry which is preliminary data.</text>
</comment>
<feature type="non-terminal residue" evidence="1">
    <location>
        <position position="1"/>
    </location>
</feature>
<proteinExistence type="predicted"/>
<dbReference type="AlphaFoldDB" id="A0A699HVI9"/>